<dbReference type="PANTHER" id="PTHR43399">
    <property type="entry name" value="SUBTILISIN-RELATED"/>
    <property type="match status" value="1"/>
</dbReference>
<dbReference type="PROSITE" id="PS51257">
    <property type="entry name" value="PROKAR_LIPOPROTEIN"/>
    <property type="match status" value="1"/>
</dbReference>
<dbReference type="CDD" id="cd07483">
    <property type="entry name" value="Peptidases_S8_Subtilisin_Novo-like"/>
    <property type="match status" value="1"/>
</dbReference>
<sequence>MWTKENLVQNSMKSIFLFFLTVIFFISCQIKKDLNTNSTKKASFITETTSSELKDWYQKDYSVDGVPGISLDKWHNQNKKKQKNTIIVAVIDTQIDINHEDLKGQLWTNVKEIPDNNIDDDHNGYIDDVNGWSFTGTKNGGYVVWNNYEYVRIIREWGPMFHDKVENEISSKDLPNYKEYLRARKKFESKQEYYKNWHRSLIHNIEVYPLVKDTLKFFFPKEDYTYEQLDSLYKKYKTNDKTYMQRRDSNDKDLGALIDYMIGNLEVDEKTLEDIVDKRTQLDSVLLKNLNVDYNERLLIGDNPSVLKKGYGNNNISNNKAGHRPIQDHCTKMAGIIGANRTNNIGVRGILQNVKVMPLNISPSGDENDKDIVMAIYYAVDNGAKVINMSLGKEFSMHKDWVFDALKYAEAHNVLIVHSAGNLAFDVDKNPEYPSDVAFDGTPEICSNFINVGSTTYKLNEYFVSDVSNYGKENVDLFAPGEEIYTTASGNSYKSASGTSMAAPMVSGTAALIWTYYPKLTATEVKQIILDSGTAYDIEVIVPGTEDKKVLFSELSKSGKVLNVYNAMNLAEKVSRRKK</sequence>
<name>A0A9W4X569_9FLAO</name>
<reference evidence="7" key="1">
    <citation type="submission" date="2022-09" db="EMBL/GenBank/DDBJ databases">
        <authorList>
            <person name="Duchaud E."/>
        </authorList>
    </citation>
    <scope>NUCLEOTIDE SEQUENCE</scope>
    <source>
        <strain evidence="7">TRV642</strain>
    </source>
</reference>
<dbReference type="GO" id="GO:0004252">
    <property type="term" value="F:serine-type endopeptidase activity"/>
    <property type="evidence" value="ECO:0007669"/>
    <property type="project" value="UniProtKB-UniRule"/>
</dbReference>
<keyword evidence="4 5" id="KW-0720">Serine protease</keyword>
<dbReference type="InterPro" id="IPR036852">
    <property type="entry name" value="Peptidase_S8/S53_dom_sf"/>
</dbReference>
<evidence type="ECO:0000256" key="4">
    <source>
        <dbReference type="ARBA" id="ARBA00022825"/>
    </source>
</evidence>
<protein>
    <submittedName>
        <fullName evidence="7">Enzyme</fullName>
        <ecNumber evidence="7">3.4.21.-</ecNumber>
    </submittedName>
</protein>
<keyword evidence="2 5" id="KW-0645">Protease</keyword>
<feature type="active site" description="Charge relay system" evidence="5">
    <location>
        <position position="92"/>
    </location>
</feature>
<dbReference type="EMBL" id="OX336425">
    <property type="protein sequence ID" value="CAI2769219.1"/>
    <property type="molecule type" value="Genomic_DNA"/>
</dbReference>
<feature type="active site" description="Charge relay system" evidence="5">
    <location>
        <position position="500"/>
    </location>
</feature>
<feature type="active site" description="Charge relay system" evidence="5">
    <location>
        <position position="329"/>
    </location>
</feature>
<evidence type="ECO:0000256" key="1">
    <source>
        <dbReference type="ARBA" id="ARBA00011073"/>
    </source>
</evidence>
<dbReference type="Gene3D" id="3.40.50.200">
    <property type="entry name" value="Peptidase S8/S53 domain"/>
    <property type="match status" value="2"/>
</dbReference>
<feature type="domain" description="Peptidase S8/S53" evidence="6">
    <location>
        <begin position="84"/>
        <end position="533"/>
    </location>
</feature>
<organism evidence="7 8">
    <name type="scientific">Flavobacterium collinsii</name>
    <dbReference type="NCBI Taxonomy" id="1114861"/>
    <lineage>
        <taxon>Bacteria</taxon>
        <taxon>Pseudomonadati</taxon>
        <taxon>Bacteroidota</taxon>
        <taxon>Flavobacteriia</taxon>
        <taxon>Flavobacteriales</taxon>
        <taxon>Flavobacteriaceae</taxon>
        <taxon>Flavobacterium</taxon>
    </lineage>
</organism>
<dbReference type="PANTHER" id="PTHR43399:SF4">
    <property type="entry name" value="CELL WALL-ASSOCIATED PROTEASE"/>
    <property type="match status" value="1"/>
</dbReference>
<proteinExistence type="inferred from homology"/>
<dbReference type="EC" id="3.4.21.-" evidence="7"/>
<dbReference type="InterPro" id="IPR015500">
    <property type="entry name" value="Peptidase_S8_subtilisin-rel"/>
</dbReference>
<dbReference type="KEGG" id="fcs:TRV642_4589"/>
<evidence type="ECO:0000256" key="5">
    <source>
        <dbReference type="PROSITE-ProRule" id="PRU01240"/>
    </source>
</evidence>
<comment type="similarity">
    <text evidence="1 5">Belongs to the peptidase S8 family.</text>
</comment>
<evidence type="ECO:0000256" key="2">
    <source>
        <dbReference type="ARBA" id="ARBA00022670"/>
    </source>
</evidence>
<dbReference type="InterPro" id="IPR000209">
    <property type="entry name" value="Peptidase_S8/S53_dom"/>
</dbReference>
<dbReference type="InterPro" id="IPR023828">
    <property type="entry name" value="Peptidase_S8_Ser-AS"/>
</dbReference>
<gene>
    <name evidence="7" type="ORF">TRV642_4589</name>
</gene>
<dbReference type="InterPro" id="IPR051048">
    <property type="entry name" value="Peptidase_S8/S53_subtilisin"/>
</dbReference>
<evidence type="ECO:0000256" key="3">
    <source>
        <dbReference type="ARBA" id="ARBA00022801"/>
    </source>
</evidence>
<dbReference type="PROSITE" id="PS00138">
    <property type="entry name" value="SUBTILASE_SER"/>
    <property type="match status" value="1"/>
</dbReference>
<accession>A0A9W4X569</accession>
<dbReference type="AlphaFoldDB" id="A0A9W4X569"/>
<dbReference type="Pfam" id="PF00082">
    <property type="entry name" value="Peptidase_S8"/>
    <property type="match status" value="1"/>
</dbReference>
<dbReference type="SUPFAM" id="SSF52743">
    <property type="entry name" value="Subtilisin-like"/>
    <property type="match status" value="1"/>
</dbReference>
<keyword evidence="3 5" id="KW-0378">Hydrolase</keyword>
<dbReference type="Proteomes" id="UP001152749">
    <property type="component" value="Chromosome"/>
</dbReference>
<dbReference type="PRINTS" id="PR00723">
    <property type="entry name" value="SUBTILISIN"/>
</dbReference>
<dbReference type="PROSITE" id="PS51892">
    <property type="entry name" value="SUBTILASE"/>
    <property type="match status" value="1"/>
</dbReference>
<dbReference type="GO" id="GO:0006508">
    <property type="term" value="P:proteolysis"/>
    <property type="evidence" value="ECO:0007669"/>
    <property type="project" value="UniProtKB-KW"/>
</dbReference>
<evidence type="ECO:0000313" key="7">
    <source>
        <dbReference type="EMBL" id="CAI2769219.1"/>
    </source>
</evidence>
<evidence type="ECO:0000313" key="8">
    <source>
        <dbReference type="Proteomes" id="UP001152749"/>
    </source>
</evidence>
<dbReference type="InterPro" id="IPR034080">
    <property type="entry name" value="Protease_P7-like_dom"/>
</dbReference>
<evidence type="ECO:0000259" key="6">
    <source>
        <dbReference type="Pfam" id="PF00082"/>
    </source>
</evidence>